<protein>
    <submittedName>
        <fullName evidence="4">Sensor histidine kinase</fullName>
    </submittedName>
</protein>
<sequence length="432" mass="48974">MPLWYDAHWQALLLFQAMCGVFVFSYSLERRRHFVLRLTLGLAAGMILVEIVTRLLFARGMMAEFTVITILYLLLNLLVWFCYNESVWTVLFVTASGYVLQDMASDIKAALRYTMPFSFFRDLASTTPGVLLFDLVCYGGLYLAGYFLFRPFTRQGPGDLDSKYKALFSVAVLFLCAGLTRLTRDGQQHSISLNLSLYLYRLLSDSLILIVQYSVMERALMAGRVEAMQEIVHRQHSQYQASKDRVRQINEKYHDLKQLLAQFRGKVPENQVDALEKSISTYEDVVHTGSEVLDVVLGEKRERCRLRDIQLTCYADGAGLAFVDGLDLYSLLGDALDNALRAAARMPEGQRFITFTARREGDMAAIHIENPAPDVVELENGLPRDPRDRAYAGFGMRSMQRTAAKYGGSLAVKQKDGMFYLDVLLFDPGKKQ</sequence>
<keyword evidence="2" id="KW-0812">Transmembrane</keyword>
<dbReference type="EMBL" id="JADCKC010000002">
    <property type="protein sequence ID" value="MBE5037971.1"/>
    <property type="molecule type" value="Genomic_DNA"/>
</dbReference>
<keyword evidence="4" id="KW-0418">Kinase</keyword>
<dbReference type="GO" id="GO:0016301">
    <property type="term" value="F:kinase activity"/>
    <property type="evidence" value="ECO:0007669"/>
    <property type="project" value="UniProtKB-KW"/>
</dbReference>
<feature type="transmembrane region" description="Helical" evidence="2">
    <location>
        <begin position="65"/>
        <end position="83"/>
    </location>
</feature>
<evidence type="ECO:0000259" key="3">
    <source>
        <dbReference type="Pfam" id="PF14501"/>
    </source>
</evidence>
<dbReference type="CDD" id="cd16935">
    <property type="entry name" value="HATPase_AgrC-ComD-like"/>
    <property type="match status" value="1"/>
</dbReference>
<dbReference type="RefSeq" id="WP_193501709.1">
    <property type="nucleotide sequence ID" value="NZ_JADCKC010000002.1"/>
</dbReference>
<evidence type="ECO:0000313" key="4">
    <source>
        <dbReference type="EMBL" id="MBE5037971.1"/>
    </source>
</evidence>
<evidence type="ECO:0000313" key="5">
    <source>
        <dbReference type="Proteomes" id="UP000768567"/>
    </source>
</evidence>
<keyword evidence="4" id="KW-0808">Transferase</keyword>
<comment type="caution">
    <text evidence="4">The sequence shown here is derived from an EMBL/GenBank/DDBJ whole genome shotgun (WGS) entry which is preliminary data.</text>
</comment>
<dbReference type="InterPro" id="IPR036890">
    <property type="entry name" value="HATPase_C_sf"/>
</dbReference>
<accession>A0ABR9R4A5</accession>
<feature type="transmembrane region" description="Helical" evidence="2">
    <location>
        <begin position="12"/>
        <end position="28"/>
    </location>
</feature>
<dbReference type="Gene3D" id="3.30.565.10">
    <property type="entry name" value="Histidine kinase-like ATPase, C-terminal domain"/>
    <property type="match status" value="1"/>
</dbReference>
<keyword evidence="1" id="KW-0175">Coiled coil</keyword>
<dbReference type="InterPro" id="IPR032834">
    <property type="entry name" value="NatK-like_C"/>
</dbReference>
<reference evidence="4 5" key="1">
    <citation type="submission" date="2020-10" db="EMBL/GenBank/DDBJ databases">
        <title>ChiBAC.</title>
        <authorList>
            <person name="Zenner C."/>
            <person name="Hitch T.C.A."/>
            <person name="Clavel T."/>
        </authorList>
    </citation>
    <scope>NUCLEOTIDE SEQUENCE [LARGE SCALE GENOMIC DNA]</scope>
    <source>
        <strain evidence="4 5">DSM 109015</strain>
    </source>
</reference>
<keyword evidence="2" id="KW-1133">Transmembrane helix</keyword>
<dbReference type="Pfam" id="PF14501">
    <property type="entry name" value="HATPase_c_5"/>
    <property type="match status" value="1"/>
</dbReference>
<name>A0ABR9R4A5_9FIRM</name>
<evidence type="ECO:0000256" key="2">
    <source>
        <dbReference type="SAM" id="Phobius"/>
    </source>
</evidence>
<evidence type="ECO:0000256" key="1">
    <source>
        <dbReference type="SAM" id="Coils"/>
    </source>
</evidence>
<keyword evidence="2" id="KW-0472">Membrane</keyword>
<feature type="domain" description="Sensor histidine kinase NatK-like C-terminal" evidence="3">
    <location>
        <begin position="326"/>
        <end position="425"/>
    </location>
</feature>
<gene>
    <name evidence="4" type="ORF">INF35_09260</name>
</gene>
<organism evidence="4 5">
    <name type="scientific">Gemmiger gallinarum</name>
    <dbReference type="NCBI Taxonomy" id="2779354"/>
    <lineage>
        <taxon>Bacteria</taxon>
        <taxon>Bacillati</taxon>
        <taxon>Bacillota</taxon>
        <taxon>Clostridia</taxon>
        <taxon>Eubacteriales</taxon>
        <taxon>Gemmiger</taxon>
    </lineage>
</organism>
<feature type="transmembrane region" description="Helical" evidence="2">
    <location>
        <begin position="34"/>
        <end position="53"/>
    </location>
</feature>
<feature type="transmembrane region" description="Helical" evidence="2">
    <location>
        <begin position="130"/>
        <end position="152"/>
    </location>
</feature>
<feature type="transmembrane region" description="Helical" evidence="2">
    <location>
        <begin position="164"/>
        <end position="183"/>
    </location>
</feature>
<feature type="coiled-coil region" evidence="1">
    <location>
        <begin position="239"/>
        <end position="266"/>
    </location>
</feature>
<dbReference type="SUPFAM" id="SSF55874">
    <property type="entry name" value="ATPase domain of HSP90 chaperone/DNA topoisomerase II/histidine kinase"/>
    <property type="match status" value="1"/>
</dbReference>
<dbReference type="Proteomes" id="UP000768567">
    <property type="component" value="Unassembled WGS sequence"/>
</dbReference>
<proteinExistence type="predicted"/>
<keyword evidence="5" id="KW-1185">Reference proteome</keyword>